<comment type="caution">
    <text evidence="10">The sequence shown here is derived from an EMBL/GenBank/DDBJ whole genome shotgun (WGS) entry which is preliminary data.</text>
</comment>
<dbReference type="GO" id="GO:0016020">
    <property type="term" value="C:membrane"/>
    <property type="evidence" value="ECO:0007669"/>
    <property type="project" value="UniProtKB-SubCell"/>
</dbReference>
<dbReference type="PANTHER" id="PTHR33365">
    <property type="entry name" value="YALI0B05434P"/>
    <property type="match status" value="1"/>
</dbReference>
<dbReference type="EMBL" id="MU839840">
    <property type="protein sequence ID" value="KAK1752199.1"/>
    <property type="molecule type" value="Genomic_DNA"/>
</dbReference>
<evidence type="ECO:0000256" key="3">
    <source>
        <dbReference type="ARBA" id="ARBA00022989"/>
    </source>
</evidence>
<feature type="transmembrane region" description="Helical" evidence="9">
    <location>
        <begin position="32"/>
        <end position="54"/>
    </location>
</feature>
<dbReference type="Pfam" id="PF11807">
    <property type="entry name" value="UstYa"/>
    <property type="match status" value="1"/>
</dbReference>
<evidence type="ECO:0000256" key="6">
    <source>
        <dbReference type="ARBA" id="ARBA00023180"/>
    </source>
</evidence>
<evidence type="ECO:0000256" key="2">
    <source>
        <dbReference type="ARBA" id="ARBA00022692"/>
    </source>
</evidence>
<sequence>MKSKYLPLPRDGQRTDGDHSPLPEKTRKWRKWLFIAIAIVVYTIVVCSITKVAVKSSSTLPLPASRSSFPHPNEMRYTIQQTGQTNTSLHDLVFAQPSPENDEEWYTLLRPFNTRIPQTTFRAMNTKNRTSVQLADGSGDYYVTLTVFHEMHCLMRMRWFLYPGYYENKTWEGQFGDGHVVGHFKHCIWSLLESVMCHGDTSVRTFRWDEHKPAPVAESLADRRCVSWDWLYNFTMGHSFLLEDGLLRHPVFGRLDENLRPVGGGMSVHE</sequence>
<keyword evidence="3 9" id="KW-1133">Transmembrane helix</keyword>
<evidence type="ECO:0000256" key="4">
    <source>
        <dbReference type="ARBA" id="ARBA00023026"/>
    </source>
</evidence>
<keyword evidence="5 9" id="KW-0472">Membrane</keyword>
<evidence type="ECO:0000256" key="9">
    <source>
        <dbReference type="SAM" id="Phobius"/>
    </source>
</evidence>
<feature type="region of interest" description="Disordered" evidence="8">
    <location>
        <begin position="1"/>
        <end position="22"/>
    </location>
</feature>
<dbReference type="Proteomes" id="UP001239445">
    <property type="component" value="Unassembled WGS sequence"/>
</dbReference>
<name>A0AAJ0B5R7_9PEZI</name>
<evidence type="ECO:0000313" key="11">
    <source>
        <dbReference type="Proteomes" id="UP001239445"/>
    </source>
</evidence>
<gene>
    <name evidence="10" type="ORF">QBC47DRAFT_463535</name>
</gene>
<protein>
    <submittedName>
        <fullName evidence="10">Uncharacterized protein</fullName>
    </submittedName>
</protein>
<keyword evidence="11" id="KW-1185">Reference proteome</keyword>
<evidence type="ECO:0000313" key="10">
    <source>
        <dbReference type="EMBL" id="KAK1752199.1"/>
    </source>
</evidence>
<proteinExistence type="inferred from homology"/>
<dbReference type="AlphaFoldDB" id="A0AAJ0B5R7"/>
<keyword evidence="2 9" id="KW-0812">Transmembrane</keyword>
<organism evidence="10 11">
    <name type="scientific">Echria macrotheca</name>
    <dbReference type="NCBI Taxonomy" id="438768"/>
    <lineage>
        <taxon>Eukaryota</taxon>
        <taxon>Fungi</taxon>
        <taxon>Dikarya</taxon>
        <taxon>Ascomycota</taxon>
        <taxon>Pezizomycotina</taxon>
        <taxon>Sordariomycetes</taxon>
        <taxon>Sordariomycetidae</taxon>
        <taxon>Sordariales</taxon>
        <taxon>Schizotheciaceae</taxon>
        <taxon>Echria</taxon>
    </lineage>
</organism>
<evidence type="ECO:0000256" key="5">
    <source>
        <dbReference type="ARBA" id="ARBA00023136"/>
    </source>
</evidence>
<dbReference type="GO" id="GO:0043386">
    <property type="term" value="P:mycotoxin biosynthetic process"/>
    <property type="evidence" value="ECO:0007669"/>
    <property type="project" value="InterPro"/>
</dbReference>
<evidence type="ECO:0000256" key="1">
    <source>
        <dbReference type="ARBA" id="ARBA00004167"/>
    </source>
</evidence>
<keyword evidence="4" id="KW-0843">Virulence</keyword>
<comment type="subcellular location">
    <subcellularLocation>
        <location evidence="1">Membrane</location>
        <topology evidence="1">Single-pass membrane protein</topology>
    </subcellularLocation>
</comment>
<evidence type="ECO:0000256" key="8">
    <source>
        <dbReference type="SAM" id="MobiDB-lite"/>
    </source>
</evidence>
<evidence type="ECO:0000256" key="7">
    <source>
        <dbReference type="ARBA" id="ARBA00035112"/>
    </source>
</evidence>
<reference evidence="10" key="1">
    <citation type="submission" date="2023-06" db="EMBL/GenBank/DDBJ databases">
        <title>Genome-scale phylogeny and comparative genomics of the fungal order Sordariales.</title>
        <authorList>
            <consortium name="Lawrence Berkeley National Laboratory"/>
            <person name="Hensen N."/>
            <person name="Bonometti L."/>
            <person name="Westerberg I."/>
            <person name="Brannstrom I.O."/>
            <person name="Guillou S."/>
            <person name="Cros-Aarteil S."/>
            <person name="Calhoun S."/>
            <person name="Haridas S."/>
            <person name="Kuo A."/>
            <person name="Mondo S."/>
            <person name="Pangilinan J."/>
            <person name="Riley R."/>
            <person name="Labutti K."/>
            <person name="Andreopoulos B."/>
            <person name="Lipzen A."/>
            <person name="Chen C."/>
            <person name="Yanf M."/>
            <person name="Daum C."/>
            <person name="Ng V."/>
            <person name="Clum A."/>
            <person name="Steindorff A."/>
            <person name="Ohm R."/>
            <person name="Martin F."/>
            <person name="Silar P."/>
            <person name="Natvig D."/>
            <person name="Lalanne C."/>
            <person name="Gautier V."/>
            <person name="Ament-Velasquez S.L."/>
            <person name="Kruys A."/>
            <person name="Hutchinson M.I."/>
            <person name="Powell A.J."/>
            <person name="Barry K."/>
            <person name="Miller A.N."/>
            <person name="Grigoriev I.V."/>
            <person name="Debuchy R."/>
            <person name="Gladieux P."/>
            <person name="Thoren M.H."/>
            <person name="Johannesson H."/>
        </authorList>
    </citation>
    <scope>NUCLEOTIDE SEQUENCE</scope>
    <source>
        <strain evidence="10">PSN4</strain>
    </source>
</reference>
<dbReference type="PANTHER" id="PTHR33365:SF7">
    <property type="entry name" value="TAT PATHWAY SIGNAL SEQUENCE"/>
    <property type="match status" value="1"/>
</dbReference>
<keyword evidence="6" id="KW-0325">Glycoprotein</keyword>
<dbReference type="InterPro" id="IPR021765">
    <property type="entry name" value="UstYa-like"/>
</dbReference>
<comment type="similarity">
    <text evidence="7">Belongs to the ustYa family.</text>
</comment>
<accession>A0AAJ0B5R7</accession>
<feature type="compositionally biased region" description="Basic and acidic residues" evidence="8">
    <location>
        <begin position="11"/>
        <end position="22"/>
    </location>
</feature>